<reference evidence="1 2" key="1">
    <citation type="submission" date="2019-03" db="EMBL/GenBank/DDBJ databases">
        <title>Genomic Encyclopedia of Type Strains, Phase III (KMG-III): the genomes of soil and plant-associated and newly described type strains.</title>
        <authorList>
            <person name="Whitman W."/>
        </authorList>
    </citation>
    <scope>NUCLEOTIDE SEQUENCE [LARGE SCALE GENOMIC DNA]</scope>
    <source>
        <strain evidence="1 2">CGMCC 1.12801</strain>
    </source>
</reference>
<organism evidence="1 2">
    <name type="scientific">Sphingobacterium paludis</name>
    <dbReference type="NCBI Taxonomy" id="1476465"/>
    <lineage>
        <taxon>Bacteria</taxon>
        <taxon>Pseudomonadati</taxon>
        <taxon>Bacteroidota</taxon>
        <taxon>Sphingobacteriia</taxon>
        <taxon>Sphingobacteriales</taxon>
        <taxon>Sphingobacteriaceae</taxon>
        <taxon>Sphingobacterium</taxon>
    </lineage>
</organism>
<evidence type="ECO:0000313" key="2">
    <source>
        <dbReference type="Proteomes" id="UP000294752"/>
    </source>
</evidence>
<dbReference type="Gene3D" id="3.30.420.260">
    <property type="match status" value="1"/>
</dbReference>
<dbReference type="OrthoDB" id="713305at2"/>
<dbReference type="Gene3D" id="3.30.420.250">
    <property type="match status" value="1"/>
</dbReference>
<sequence>MKYTAEHFHLHYIPQYRLLIKSDFLEDTMVIVDEKQEVVALYSYPSEFPDPAALKLLGLPFADVSISLPLESFMLVPSEVYSQRQVQQYHDFQDGKGVVQEYALPMEGITALYQYDHLLFKRWTAIFPQAKLFADFQIIFALVEQHVLNTASVLGVHVKNKKVEMYVFQGKELQLYHDFDVDTADDLHYFILNVRSTLGITGLFDKVLLSGVAATDPFAHAVRSYANELVFLQGNSALYAEDAAVQTKIESLHIIAEFPSCVS</sequence>
<accession>A0A4R7DBZ7</accession>
<dbReference type="InterPro" id="IPR024213">
    <property type="entry name" value="DUF3822"/>
</dbReference>
<dbReference type="RefSeq" id="WP_133638862.1">
    <property type="nucleotide sequence ID" value="NZ_SNZV01000001.1"/>
</dbReference>
<evidence type="ECO:0000313" key="1">
    <source>
        <dbReference type="EMBL" id="TDS17715.1"/>
    </source>
</evidence>
<comment type="caution">
    <text evidence="1">The sequence shown here is derived from an EMBL/GenBank/DDBJ whole genome shotgun (WGS) entry which is preliminary data.</text>
</comment>
<dbReference type="AlphaFoldDB" id="A0A4R7DBZ7"/>
<dbReference type="Pfam" id="PF12864">
    <property type="entry name" value="DUF3822"/>
    <property type="match status" value="1"/>
</dbReference>
<protein>
    <submittedName>
        <fullName evidence="1">Uncharacterized protein DUF3822</fullName>
    </submittedName>
</protein>
<dbReference type="CDD" id="cd24013">
    <property type="entry name" value="ASKHA_ATPase_BT3980-like"/>
    <property type="match status" value="1"/>
</dbReference>
<keyword evidence="2" id="KW-1185">Reference proteome</keyword>
<name>A0A4R7DBZ7_9SPHI</name>
<gene>
    <name evidence="1" type="ORF">B0I21_101586</name>
</gene>
<proteinExistence type="predicted"/>
<dbReference type="Proteomes" id="UP000294752">
    <property type="component" value="Unassembled WGS sequence"/>
</dbReference>
<dbReference type="EMBL" id="SNZV01000001">
    <property type="protein sequence ID" value="TDS17715.1"/>
    <property type="molecule type" value="Genomic_DNA"/>
</dbReference>